<dbReference type="AlphaFoldDB" id="A0A938ZC02"/>
<comment type="similarity">
    <text evidence="9">Belongs to the ABC transporter superfamily. Macrolide exporter (TC 3.A.1.122) family.</text>
</comment>
<dbReference type="Proteomes" id="UP000737612">
    <property type="component" value="Unassembled WGS sequence"/>
</dbReference>
<evidence type="ECO:0000256" key="10">
    <source>
        <dbReference type="SAM" id="Phobius"/>
    </source>
</evidence>
<evidence type="ECO:0000256" key="7">
    <source>
        <dbReference type="ARBA" id="ARBA00022989"/>
    </source>
</evidence>
<keyword evidence="7 10" id="KW-1133">Transmembrane helix</keyword>
<keyword evidence="4 10" id="KW-0812">Transmembrane</keyword>
<keyword evidence="6 12" id="KW-0067">ATP-binding</keyword>
<dbReference type="PROSITE" id="PS50893">
    <property type="entry name" value="ABC_TRANSPORTER_2"/>
    <property type="match status" value="1"/>
</dbReference>
<reference evidence="12" key="1">
    <citation type="submission" date="2021-02" db="EMBL/GenBank/DDBJ databases">
        <title>Metagenome-assembled genomes from human diarrheal sample B26.</title>
        <authorList>
            <person name="Ateba T.P."/>
            <person name="Alayande K.A."/>
            <person name="Mwanza M."/>
        </authorList>
    </citation>
    <scope>NUCLEOTIDE SEQUENCE</scope>
    <source>
        <strain evidence="12">06WH</strain>
    </source>
</reference>
<evidence type="ECO:0000256" key="4">
    <source>
        <dbReference type="ARBA" id="ARBA00022692"/>
    </source>
</evidence>
<keyword evidence="2" id="KW-0813">Transport</keyword>
<dbReference type="InterPro" id="IPR003838">
    <property type="entry name" value="ABC3_permease_C"/>
</dbReference>
<dbReference type="InterPro" id="IPR003439">
    <property type="entry name" value="ABC_transporter-like_ATP-bd"/>
</dbReference>
<dbReference type="GO" id="GO:0016887">
    <property type="term" value="F:ATP hydrolysis activity"/>
    <property type="evidence" value="ECO:0007669"/>
    <property type="project" value="InterPro"/>
</dbReference>
<keyword evidence="5" id="KW-0547">Nucleotide-binding</keyword>
<evidence type="ECO:0000259" key="11">
    <source>
        <dbReference type="PROSITE" id="PS50893"/>
    </source>
</evidence>
<gene>
    <name evidence="12" type="ORF">JTJ23_15025</name>
</gene>
<evidence type="ECO:0000256" key="1">
    <source>
        <dbReference type="ARBA" id="ARBA00004429"/>
    </source>
</evidence>
<feature type="transmembrane region" description="Helical" evidence="10">
    <location>
        <begin position="1063"/>
        <end position="1092"/>
    </location>
</feature>
<dbReference type="InterPro" id="IPR017871">
    <property type="entry name" value="ABC_transporter-like_CS"/>
</dbReference>
<evidence type="ECO:0000256" key="8">
    <source>
        <dbReference type="ARBA" id="ARBA00023136"/>
    </source>
</evidence>
<comment type="subcellular location">
    <subcellularLocation>
        <location evidence="1">Cell inner membrane</location>
        <topology evidence="1">Multi-pass membrane protein</topology>
    </subcellularLocation>
</comment>
<evidence type="ECO:0000313" key="12">
    <source>
        <dbReference type="EMBL" id="MBN2954863.1"/>
    </source>
</evidence>
<dbReference type="GO" id="GO:0098796">
    <property type="term" value="C:membrane protein complex"/>
    <property type="evidence" value="ECO:0007669"/>
    <property type="project" value="UniProtKB-ARBA"/>
</dbReference>
<dbReference type="CDD" id="cd03255">
    <property type="entry name" value="ABC_MJ0796_LolCDE_FtsE"/>
    <property type="match status" value="1"/>
</dbReference>
<protein>
    <submittedName>
        <fullName evidence="12">ABC transporter ATP-binding protein/permease</fullName>
    </submittedName>
</protein>
<dbReference type="EMBL" id="JAFHBD010000069">
    <property type="protein sequence ID" value="MBN2954863.1"/>
    <property type="molecule type" value="Genomic_DNA"/>
</dbReference>
<feature type="transmembrane region" description="Helical" evidence="10">
    <location>
        <begin position="1159"/>
        <end position="1180"/>
    </location>
</feature>
<dbReference type="GO" id="GO:0005886">
    <property type="term" value="C:plasma membrane"/>
    <property type="evidence" value="ECO:0007669"/>
    <property type="project" value="UniProtKB-SubCell"/>
</dbReference>
<evidence type="ECO:0000256" key="9">
    <source>
        <dbReference type="ARBA" id="ARBA00038388"/>
    </source>
</evidence>
<evidence type="ECO:0000256" key="2">
    <source>
        <dbReference type="ARBA" id="ARBA00022448"/>
    </source>
</evidence>
<feature type="transmembrane region" description="Helical" evidence="10">
    <location>
        <begin position="1113"/>
        <end position="1139"/>
    </location>
</feature>
<dbReference type="InterPro" id="IPR027417">
    <property type="entry name" value="P-loop_NTPase"/>
</dbReference>
<dbReference type="InterPro" id="IPR003593">
    <property type="entry name" value="AAA+_ATPase"/>
</dbReference>
<accession>A0A938ZC02</accession>
<dbReference type="FunFam" id="3.40.50.300:FF:000032">
    <property type="entry name" value="Export ABC transporter ATP-binding protein"/>
    <property type="match status" value="1"/>
</dbReference>
<dbReference type="Gene3D" id="3.40.50.300">
    <property type="entry name" value="P-loop containing nucleotide triphosphate hydrolases"/>
    <property type="match status" value="1"/>
</dbReference>
<feature type="domain" description="ABC transporter" evidence="11">
    <location>
        <begin position="2"/>
        <end position="240"/>
    </location>
</feature>
<proteinExistence type="inferred from homology"/>
<name>A0A938ZC02_9FIRM</name>
<dbReference type="SMART" id="SM00382">
    <property type="entry name" value="AAA"/>
    <property type="match status" value="1"/>
</dbReference>
<dbReference type="InterPro" id="IPR017911">
    <property type="entry name" value="MacB-like_ATP-bd"/>
</dbReference>
<dbReference type="Pfam" id="PF00005">
    <property type="entry name" value="ABC_tran"/>
    <property type="match status" value="1"/>
</dbReference>
<dbReference type="PANTHER" id="PTHR42798">
    <property type="entry name" value="LIPOPROTEIN-RELEASING SYSTEM ATP-BINDING PROTEIN LOLD"/>
    <property type="match status" value="1"/>
</dbReference>
<evidence type="ECO:0000256" key="3">
    <source>
        <dbReference type="ARBA" id="ARBA00022475"/>
    </source>
</evidence>
<evidence type="ECO:0000313" key="13">
    <source>
        <dbReference type="Proteomes" id="UP000737612"/>
    </source>
</evidence>
<keyword evidence="8 10" id="KW-0472">Membrane</keyword>
<dbReference type="PROSITE" id="PS00211">
    <property type="entry name" value="ABC_TRANSPORTER_1"/>
    <property type="match status" value="1"/>
</dbReference>
<sequence length="1197" mass="130912">MLQIQHIKKEYRTGTLVQKALDDVSLNLRDNEFVAILGPSGSGKTTLLNIIGGLDRYDSGDLIINGISTKKYKDRDWDSYRNHTIGFVFQSYNLIPHQTVLANVELALTISGVSKEVRRKKAIAALEKVGLGKQLHKRPSQMSGGQMQRVAIARALVNDPEILLADEPTGALDSDTSIQVMDLLQEVAKERLVVMVTHNPELAELYANRIVTLRDGVICSDTNPFEPDSETLLPPKHKNMGKSSMSFLTALSLSFNNLRTKKARTLLTSFAGSIGIIGIALILALSSGVNEYIQNMEEETLSEYPLQIQSTGFDLTSMMVGSQNAGKDAKDSGKKNEIKVQEVVTNMFSTMNSNDLASLKKYLDGGADGISDYTNAIEYSYSVTPQIYREDGDSIRQVHPDQSFRSLGLGASSNSIMSSMMSTNVFYEMPDTASLYENQYDLKAGHWPENYNECVLVLTSDGGMSDFLLYTLGLRDALELDEMVRQFLNEETVETPSSIGTYSYDDILGTTFRLVNSADCYEYDSQYQVWKDKSDNEDYMKKLVANGEKLTITGIVQPSPDSAASALTAGINYPASLTRHVVEEAKKSEIVKQQMADSSIDVFTNQEFGTVDQNSGLDMDSFITVDEDKLQNAFQFDDSALSGAFSGDSMNLDFSSAFADAGSSMDLAGAIDLSRISLNFDGLPQLDLGQILSGLTLNVSEDGMQELASSLMEGYQGYASEHPEADYSHLQEDFVSYINSTEAQEILRRHIQTIIADGGGVSITQEQIQELIQRIFKGYQAYLIKMGYTDPEQFDAYLAEYLQTEEAVQIINDWISEVMQNNGNIEITSDQLTALATELSNGYLAYVKENGLPDPTEMGQHFIAYLNTADGQQRLNSGITKIVDLDGLQSQVSSALTNYMAGVMGSYSASVASVLQTQITSAMEQMMTQMASAIQSEMERAMTQVGNSLQDSMGDAMKIDTDAFASAFQMNMTEDDMKELFASLSSSGSSTYEGNLQKLGYADFDEPSSISIYPKNFESKEHVVSILDGYNDTMEKEGKNEQVISYTDVVGTLMSSVTDIVNIISYVLIAFVGISLVVSSIMIGVITYISVLERKKEIGILRAIGASKRNISQVFNAETFIIGLCAGLIGIGLSLLLMIPGNLLIHHLADTTKVSASLPLVPALVLIALSVVLTLIGGLIPSKKAAKSDPVTALRTE</sequence>
<dbReference type="PANTHER" id="PTHR42798:SF6">
    <property type="entry name" value="CELL DIVISION ATP-BINDING PROTEIN FTSE"/>
    <property type="match status" value="1"/>
</dbReference>
<comment type="caution">
    <text evidence="12">The sequence shown here is derived from an EMBL/GenBank/DDBJ whole genome shotgun (WGS) entry which is preliminary data.</text>
</comment>
<evidence type="ECO:0000256" key="5">
    <source>
        <dbReference type="ARBA" id="ARBA00022741"/>
    </source>
</evidence>
<dbReference type="SUPFAM" id="SSF52540">
    <property type="entry name" value="P-loop containing nucleoside triphosphate hydrolases"/>
    <property type="match status" value="1"/>
</dbReference>
<organism evidence="12 13">
    <name type="scientific">Fusicatenibacter saccharivorans</name>
    <dbReference type="NCBI Taxonomy" id="1150298"/>
    <lineage>
        <taxon>Bacteria</taxon>
        <taxon>Bacillati</taxon>
        <taxon>Bacillota</taxon>
        <taxon>Clostridia</taxon>
        <taxon>Lachnospirales</taxon>
        <taxon>Lachnospiraceae</taxon>
        <taxon>Fusicatenibacter</taxon>
    </lineage>
</organism>
<dbReference type="GO" id="GO:0005524">
    <property type="term" value="F:ATP binding"/>
    <property type="evidence" value="ECO:0007669"/>
    <property type="project" value="UniProtKB-KW"/>
</dbReference>
<dbReference type="GO" id="GO:0022857">
    <property type="term" value="F:transmembrane transporter activity"/>
    <property type="evidence" value="ECO:0007669"/>
    <property type="project" value="UniProtKB-ARBA"/>
</dbReference>
<feature type="transmembrane region" description="Helical" evidence="10">
    <location>
        <begin position="266"/>
        <end position="285"/>
    </location>
</feature>
<keyword evidence="3" id="KW-1003">Cell membrane</keyword>
<evidence type="ECO:0000256" key="6">
    <source>
        <dbReference type="ARBA" id="ARBA00022840"/>
    </source>
</evidence>
<dbReference type="Pfam" id="PF02687">
    <property type="entry name" value="FtsX"/>
    <property type="match status" value="1"/>
</dbReference>